<name>A0ABT9VTI7_9BACI</name>
<evidence type="ECO:0000313" key="3">
    <source>
        <dbReference type="EMBL" id="MDQ0164283.1"/>
    </source>
</evidence>
<evidence type="ECO:0000256" key="1">
    <source>
        <dbReference type="SAM" id="Phobius"/>
    </source>
</evidence>
<accession>A0ABT9VTI7</accession>
<proteinExistence type="predicted"/>
<dbReference type="Proteomes" id="UP001235840">
    <property type="component" value="Unassembled WGS sequence"/>
</dbReference>
<comment type="caution">
    <text evidence="3">The sequence shown here is derived from an EMBL/GenBank/DDBJ whole genome shotgun (WGS) entry which is preliminary data.</text>
</comment>
<keyword evidence="1" id="KW-0472">Membrane</keyword>
<organism evidence="3 4">
    <name type="scientific">Caldalkalibacillus horti</name>
    <dbReference type="NCBI Taxonomy" id="77523"/>
    <lineage>
        <taxon>Bacteria</taxon>
        <taxon>Bacillati</taxon>
        <taxon>Bacillota</taxon>
        <taxon>Bacilli</taxon>
        <taxon>Bacillales</taxon>
        <taxon>Bacillaceae</taxon>
        <taxon>Caldalkalibacillus</taxon>
    </lineage>
</organism>
<dbReference type="PANTHER" id="PTHR21666:SF274">
    <property type="entry name" value="STAGE IV SPORULATION PROTEIN FA"/>
    <property type="match status" value="1"/>
</dbReference>
<evidence type="ECO:0000313" key="4">
    <source>
        <dbReference type="Proteomes" id="UP001235840"/>
    </source>
</evidence>
<dbReference type="SUPFAM" id="SSF51261">
    <property type="entry name" value="Duplicated hybrid motif"/>
    <property type="match status" value="1"/>
</dbReference>
<feature type="domain" description="M23ase beta-sheet core" evidence="2">
    <location>
        <begin position="158"/>
        <end position="251"/>
    </location>
</feature>
<feature type="transmembrane region" description="Helical" evidence="1">
    <location>
        <begin position="67"/>
        <end position="85"/>
    </location>
</feature>
<dbReference type="RefSeq" id="WP_307389669.1">
    <property type="nucleotide sequence ID" value="NZ_BAAADK010000009.1"/>
</dbReference>
<dbReference type="Gene3D" id="2.70.70.10">
    <property type="entry name" value="Glucose Permease (Domain IIA)"/>
    <property type="match status" value="1"/>
</dbReference>
<keyword evidence="1" id="KW-1133">Transmembrane helix</keyword>
<dbReference type="InterPro" id="IPR011055">
    <property type="entry name" value="Dup_hybrid_motif"/>
</dbReference>
<keyword evidence="1" id="KW-0812">Transmembrane</keyword>
<dbReference type="PANTHER" id="PTHR21666">
    <property type="entry name" value="PEPTIDASE-RELATED"/>
    <property type="match status" value="1"/>
</dbReference>
<dbReference type="InterPro" id="IPR050570">
    <property type="entry name" value="Cell_wall_metabolism_enzyme"/>
</dbReference>
<reference evidence="3 4" key="1">
    <citation type="submission" date="2023-07" db="EMBL/GenBank/DDBJ databases">
        <title>Genomic Encyclopedia of Type Strains, Phase IV (KMG-IV): sequencing the most valuable type-strain genomes for metagenomic binning, comparative biology and taxonomic classification.</title>
        <authorList>
            <person name="Goeker M."/>
        </authorList>
    </citation>
    <scope>NUCLEOTIDE SEQUENCE [LARGE SCALE GENOMIC DNA]</scope>
    <source>
        <strain evidence="3 4">DSM 12751</strain>
    </source>
</reference>
<keyword evidence="4" id="KW-1185">Reference proteome</keyword>
<dbReference type="Pfam" id="PF01551">
    <property type="entry name" value="Peptidase_M23"/>
    <property type="match status" value="1"/>
</dbReference>
<gene>
    <name evidence="3" type="ORF">J2S11_000182</name>
</gene>
<sequence length="258" mass="29531">MDMETYKEGVKKRREERMRLLRRKQRYEAPPTSQLPMRKKDKNEAFYGMMVGSDLEQREDTGLFSLWIYKLMITLVIIGGTYFIMSSTSPELANSQDFIQDVFHREFNVEGVMAWYENRTGETLSFLPKLINRTNSDEQGYGVPVSGGHVVSGFGQDQQGIIVGTHTELPIEVIKEGYVTSVQDIQGIGATVVIDHGDGEESWYGQLQNIQVQPNDWLEQGHIIGYTRISEENGQGVFYFALRKDREFVDPVEVIPFD</sequence>
<dbReference type="EMBL" id="JAUSTY010000001">
    <property type="protein sequence ID" value="MDQ0164283.1"/>
    <property type="molecule type" value="Genomic_DNA"/>
</dbReference>
<protein>
    <submittedName>
        <fullName evidence="3">Stage IV sporulation protein FA</fullName>
    </submittedName>
</protein>
<evidence type="ECO:0000259" key="2">
    <source>
        <dbReference type="Pfam" id="PF01551"/>
    </source>
</evidence>
<dbReference type="CDD" id="cd12797">
    <property type="entry name" value="M23_peptidase"/>
    <property type="match status" value="1"/>
</dbReference>
<dbReference type="InterPro" id="IPR016047">
    <property type="entry name" value="M23ase_b-sheet_dom"/>
</dbReference>